<feature type="binding site" evidence="15">
    <location>
        <begin position="147"/>
        <end position="151"/>
    </location>
    <ligand>
        <name>ATP</name>
        <dbReference type="ChEBI" id="CHEBI:30616"/>
    </ligand>
</feature>
<dbReference type="FunFam" id="3.40.50.300:FF:000113">
    <property type="entry name" value="Preprotein translocase subunit SecA"/>
    <property type="match status" value="1"/>
</dbReference>
<comment type="caution">
    <text evidence="21">The sequence shown here is derived from an EMBL/GenBank/DDBJ whole genome shotgun (WGS) entry which is preliminary data.</text>
</comment>
<evidence type="ECO:0000256" key="14">
    <source>
        <dbReference type="ARBA" id="ARBA00023136"/>
    </source>
</evidence>
<evidence type="ECO:0000256" key="7">
    <source>
        <dbReference type="ARBA" id="ARBA00022723"/>
    </source>
</evidence>
<dbReference type="SUPFAM" id="SSF81767">
    <property type="entry name" value="Pre-protein crosslinking domain of SecA"/>
    <property type="match status" value="1"/>
</dbReference>
<dbReference type="InterPro" id="IPR014018">
    <property type="entry name" value="SecA_motor_DEAD"/>
</dbReference>
<keyword evidence="6 15" id="KW-0963">Cytoplasm</keyword>
<dbReference type="PANTHER" id="PTHR30612">
    <property type="entry name" value="SECA INNER MEMBRANE COMPONENT OF SEC PROTEIN SECRETION SYSTEM"/>
    <property type="match status" value="1"/>
</dbReference>
<dbReference type="InterPro" id="IPR004027">
    <property type="entry name" value="SEC_C_motif"/>
</dbReference>
<dbReference type="CDD" id="cd18803">
    <property type="entry name" value="SF2_C_secA"/>
    <property type="match status" value="1"/>
</dbReference>
<dbReference type="SUPFAM" id="SSF52540">
    <property type="entry name" value="P-loop containing nucleoside triphosphate hydrolases"/>
    <property type="match status" value="2"/>
</dbReference>
<dbReference type="GO" id="GO:0031522">
    <property type="term" value="C:cell envelope Sec protein transport complex"/>
    <property type="evidence" value="ECO:0007669"/>
    <property type="project" value="TreeGrafter"/>
</dbReference>
<keyword evidence="8 15" id="KW-0547">Nucleotide-binding</keyword>
<dbReference type="Pfam" id="PF07517">
    <property type="entry name" value="SecA_DEAD"/>
    <property type="match status" value="1"/>
</dbReference>
<dbReference type="InterPro" id="IPR036266">
    <property type="entry name" value="SecA_Wing/Scaffold_sf"/>
</dbReference>
<dbReference type="PROSITE" id="PS51196">
    <property type="entry name" value="SECA_MOTOR_DEAD"/>
    <property type="match status" value="1"/>
</dbReference>
<dbReference type="SMART" id="SM00958">
    <property type="entry name" value="SecA_PP_bind"/>
    <property type="match status" value="1"/>
</dbReference>
<evidence type="ECO:0000256" key="6">
    <source>
        <dbReference type="ARBA" id="ARBA00022490"/>
    </source>
</evidence>
<dbReference type="InterPro" id="IPR036670">
    <property type="entry name" value="SecA_X-link_sf"/>
</dbReference>
<dbReference type="GO" id="GO:0005829">
    <property type="term" value="C:cytosol"/>
    <property type="evidence" value="ECO:0007669"/>
    <property type="project" value="TreeGrafter"/>
</dbReference>
<keyword evidence="5 15" id="KW-1003">Cell membrane</keyword>
<dbReference type="PANTHER" id="PTHR30612:SF0">
    <property type="entry name" value="CHLOROPLAST PROTEIN-TRANSPORTING ATPASE"/>
    <property type="match status" value="1"/>
</dbReference>
<dbReference type="GO" id="GO:0006605">
    <property type="term" value="P:protein targeting"/>
    <property type="evidence" value="ECO:0007669"/>
    <property type="project" value="UniProtKB-UniRule"/>
</dbReference>
<dbReference type="GO" id="GO:0005886">
    <property type="term" value="C:plasma membrane"/>
    <property type="evidence" value="ECO:0007669"/>
    <property type="project" value="UniProtKB-SubCell"/>
</dbReference>
<keyword evidence="10 15" id="KW-0067">ATP-binding</keyword>
<dbReference type="PROSITE" id="PS51192">
    <property type="entry name" value="HELICASE_ATP_BIND_1"/>
    <property type="match status" value="1"/>
</dbReference>
<reference evidence="21 22" key="1">
    <citation type="submission" date="2017-09" db="EMBL/GenBank/DDBJ databases">
        <title>Depth-based differentiation of microbial function through sediment-hosted aquifers and enrichment of novel symbionts in the deep terrestrial subsurface.</title>
        <authorList>
            <person name="Probst A.J."/>
            <person name="Ladd B."/>
            <person name="Jarett J.K."/>
            <person name="Geller-Mcgrath D.E."/>
            <person name="Sieber C.M."/>
            <person name="Emerson J.B."/>
            <person name="Anantharaman K."/>
            <person name="Thomas B.C."/>
            <person name="Malmstrom R."/>
            <person name="Stieglmeier M."/>
            <person name="Klingl A."/>
            <person name="Woyke T."/>
            <person name="Ryan C.M."/>
            <person name="Banfield J.F."/>
        </authorList>
    </citation>
    <scope>NUCLEOTIDE SEQUENCE [LARGE SCALE GENOMIC DNA]</scope>
    <source>
        <strain evidence="21">CG07_land_8_20_14_0_80_42_15</strain>
    </source>
</reference>
<dbReference type="PROSITE" id="PS01312">
    <property type="entry name" value="SECA"/>
    <property type="match status" value="1"/>
</dbReference>
<sequence length="1045" mass="120936">MNFIMGLLKSILGGIVSSQSTRELRRIKTIVDEINSFEPEISKLSDEGLRLKTTKFKEHVAAKKEELRLEIEELEEKARTATFSQEKDRLRLKLKVLRNKMFNDILPEAFAVVREVGKRTLGMRHFDVQLIGGIVIHEGKISEMATGEGKTLVATLPAYLNALTGEGVHIVTVNDYLAKRDRDWMGPIYEFLGLSVGVIQHDMSPEARQKAYGCDITYGTNNEFGFDYLRDNMVISKEDIVHRRLNFAIVDEVDSILVDESRTPLIISGATDTTNTFYVEMRPVVDHIAKLQKYLISDFLNKVKKMINDKGDGEETKKLLYLIYKGSPKEKDFLDLTLKDTKMKTLFDKALGLYESKLMENERSTLLENLYFVFDEKTREVTFTSKGEDVMRQKFNVEFMIEDLEAKLSEITSREDLKEEEKLIKESEITNQYVQQQKRVDSIKQLLKAYILFRRDVDYIIHENKVVIVDEFTGRMMPGRRFSEGLHEAIEAKEGVEVQKESQTLATITLQNFFRMYGKLSGMTGTAATEADEFEKIYGLQVIVIPTNKPLSRTNLGDVIYKTEREKFNAICSEIEALYKEGRPVLVGTISIEKSETLGKLLKRRNVPHFVLNARYHEMEAHIVAQAGRYQGITIATNMAGRGTDILLGGNAEYLAEDALNKLEIESPEEKREVKKKYLEEYKRKTDEEHEKVVSLGGLHVIGTERHESRRIDNQLRGRSGRQGDPGSSKFYLSLEDDLMRIFGSDRIKMIMERLGMEEGQEIQNPLVTRAIRTAQKRVETQNFEIRKHLLEYDNVMNQQRELIYERRRNIILEDNLTEEVFDILGTILEDWLQDFEGYEEYLEDFCKKLRIKFLLGFNPKDLLEFSKDEIIDKIIETAKVYYSKKEKVLGEDKARFLEKMIMLRLIDMNWKDYLFSMDQLREGIMWRSYGQKDPLVEYQHEAFTMFSDLIKTIDEEIVERLFKTFAVEEKFTQSVFKKEKETFVHEEYSALNAQAGPADASEPSPAMSMQPARDITFKREEPKVGRNDPCPCGSGKKYKKCCGR</sequence>
<dbReference type="NCBIfam" id="TIGR00963">
    <property type="entry name" value="secA"/>
    <property type="match status" value="1"/>
</dbReference>
<feature type="coiled-coil region" evidence="17">
    <location>
        <begin position="57"/>
        <end position="84"/>
    </location>
</feature>
<evidence type="ECO:0000256" key="9">
    <source>
        <dbReference type="ARBA" id="ARBA00022833"/>
    </source>
</evidence>
<evidence type="ECO:0000256" key="16">
    <source>
        <dbReference type="RuleBase" id="RU003874"/>
    </source>
</evidence>
<dbReference type="GO" id="GO:0065002">
    <property type="term" value="P:intracellular protein transmembrane transport"/>
    <property type="evidence" value="ECO:0007669"/>
    <property type="project" value="UniProtKB-UniRule"/>
</dbReference>
<keyword evidence="9" id="KW-0862">Zinc</keyword>
<dbReference type="GO" id="GO:0017038">
    <property type="term" value="P:protein import"/>
    <property type="evidence" value="ECO:0007669"/>
    <property type="project" value="InterPro"/>
</dbReference>
<dbReference type="GO" id="GO:0008564">
    <property type="term" value="F:protein-exporting ATPase activity"/>
    <property type="evidence" value="ECO:0007669"/>
    <property type="project" value="UniProtKB-EC"/>
</dbReference>
<feature type="compositionally biased region" description="Basic and acidic residues" evidence="18">
    <location>
        <begin position="1016"/>
        <end position="1027"/>
    </location>
</feature>
<comment type="catalytic activity">
    <reaction evidence="15">
        <text>ATP + H2O + cellular proteinSide 1 = ADP + phosphate + cellular proteinSide 2.</text>
        <dbReference type="EC" id="7.4.2.8"/>
    </reaction>
</comment>
<comment type="similarity">
    <text evidence="3 15 16">Belongs to the SecA family.</text>
</comment>
<dbReference type="GO" id="GO:0043952">
    <property type="term" value="P:protein transport by the Sec complex"/>
    <property type="evidence" value="ECO:0007669"/>
    <property type="project" value="UniProtKB-ARBA"/>
</dbReference>
<keyword evidence="17" id="KW-0175">Coiled coil</keyword>
<dbReference type="Gene3D" id="3.40.50.300">
    <property type="entry name" value="P-loop containing nucleotide triphosphate hydrolases"/>
    <property type="match status" value="2"/>
</dbReference>
<evidence type="ECO:0000259" key="20">
    <source>
        <dbReference type="PROSITE" id="PS51196"/>
    </source>
</evidence>
<evidence type="ECO:0000256" key="11">
    <source>
        <dbReference type="ARBA" id="ARBA00022927"/>
    </source>
</evidence>
<feature type="region of interest" description="Disordered" evidence="18">
    <location>
        <begin position="995"/>
        <end position="1038"/>
    </location>
</feature>
<evidence type="ECO:0000313" key="21">
    <source>
        <dbReference type="EMBL" id="PIU41816.1"/>
    </source>
</evidence>
<dbReference type="Gene3D" id="3.90.1440.10">
    <property type="entry name" value="SecA, preprotein cross-linking domain"/>
    <property type="match status" value="1"/>
</dbReference>
<feature type="region of interest" description="Disordered" evidence="18">
    <location>
        <begin position="708"/>
        <end position="729"/>
    </location>
</feature>
<dbReference type="HAMAP" id="MF_01382">
    <property type="entry name" value="SecA"/>
    <property type="match status" value="1"/>
</dbReference>
<feature type="domain" description="SecA family profile" evidence="20">
    <location>
        <begin position="9"/>
        <end position="764"/>
    </location>
</feature>
<evidence type="ECO:0000256" key="8">
    <source>
        <dbReference type="ARBA" id="ARBA00022741"/>
    </source>
</evidence>
<feature type="domain" description="Helicase ATP-binding" evidence="19">
    <location>
        <begin position="131"/>
        <end position="290"/>
    </location>
</feature>
<dbReference type="CDD" id="cd17928">
    <property type="entry name" value="DEXDc_SecA"/>
    <property type="match status" value="1"/>
</dbReference>
<evidence type="ECO:0000256" key="12">
    <source>
        <dbReference type="ARBA" id="ARBA00022967"/>
    </source>
</evidence>
<protein>
    <recommendedName>
        <fullName evidence="15 16">Protein translocase subunit SecA</fullName>
        <ecNumber evidence="15">7.4.2.8</ecNumber>
    </recommendedName>
</protein>
<dbReference type="AlphaFoldDB" id="A0A2J0L3H2"/>
<evidence type="ECO:0000256" key="2">
    <source>
        <dbReference type="ARBA" id="ARBA00004170"/>
    </source>
</evidence>
<evidence type="ECO:0000259" key="19">
    <source>
        <dbReference type="PROSITE" id="PS51192"/>
    </source>
</evidence>
<evidence type="ECO:0000256" key="5">
    <source>
        <dbReference type="ARBA" id="ARBA00022475"/>
    </source>
</evidence>
<accession>A0A2J0L3H2</accession>
<dbReference type="InterPro" id="IPR011130">
    <property type="entry name" value="SecA_preprotein_X-link_dom"/>
</dbReference>
<keyword evidence="13 15" id="KW-0811">Translocation</keyword>
<dbReference type="Proteomes" id="UP000230052">
    <property type="component" value="Unassembled WGS sequence"/>
</dbReference>
<comment type="subcellular location">
    <subcellularLocation>
        <location evidence="15">Cell membrane</location>
        <topology evidence="15">Peripheral membrane protein</topology>
        <orientation evidence="15">Cytoplasmic side</orientation>
    </subcellularLocation>
    <subcellularLocation>
        <location evidence="15">Cytoplasm</location>
    </subcellularLocation>
    <subcellularLocation>
        <location evidence="2">Membrane</location>
        <topology evidence="2">Peripheral membrane protein</topology>
    </subcellularLocation>
    <text evidence="15">Distribution is 50-50.</text>
</comment>
<dbReference type="NCBIfam" id="NF009538">
    <property type="entry name" value="PRK12904.1"/>
    <property type="match status" value="1"/>
</dbReference>
<comment type="function">
    <text evidence="15">Part of the Sec protein translocase complex. Interacts with the SecYEG preprotein conducting channel. Has a central role in coupling the hydrolysis of ATP to the transfer of proteins into and across the cell membrane, serving as an ATP-driven molecular motor driving the stepwise translocation of polypeptide chains across the membrane.</text>
</comment>
<dbReference type="GO" id="GO:0005524">
    <property type="term" value="F:ATP binding"/>
    <property type="evidence" value="ECO:0007669"/>
    <property type="project" value="UniProtKB-UniRule"/>
</dbReference>
<dbReference type="InterPro" id="IPR011116">
    <property type="entry name" value="SecA_Wing/Scaffold"/>
</dbReference>
<evidence type="ECO:0000256" key="3">
    <source>
        <dbReference type="ARBA" id="ARBA00007650"/>
    </source>
</evidence>
<organism evidence="21 22">
    <name type="scientific">Candidatus Aquitaenariimonas noxiae</name>
    <dbReference type="NCBI Taxonomy" id="1974741"/>
    <lineage>
        <taxon>Bacteria</taxon>
        <taxon>Pseudomonadati</taxon>
        <taxon>Candidatus Omnitrophota</taxon>
        <taxon>Candidatus Aquitaenariimonas</taxon>
    </lineage>
</organism>
<comment type="subunit">
    <text evidence="15">Monomer and homodimer. Part of the essential Sec protein translocation apparatus which comprises SecA, SecYEG and auxiliary proteins SecDF. Other proteins may also be involved.</text>
</comment>
<evidence type="ECO:0000256" key="18">
    <source>
        <dbReference type="SAM" id="MobiDB-lite"/>
    </source>
</evidence>
<evidence type="ECO:0000256" key="4">
    <source>
        <dbReference type="ARBA" id="ARBA00022448"/>
    </source>
</evidence>
<dbReference type="SMART" id="SM00957">
    <property type="entry name" value="SecA_DEAD"/>
    <property type="match status" value="1"/>
</dbReference>
<evidence type="ECO:0000256" key="15">
    <source>
        <dbReference type="HAMAP-Rule" id="MF_01382"/>
    </source>
</evidence>
<feature type="binding site" evidence="15">
    <location>
        <position position="645"/>
    </location>
    <ligand>
        <name>ATP</name>
        <dbReference type="ChEBI" id="CHEBI:30616"/>
    </ligand>
</feature>
<evidence type="ECO:0000256" key="1">
    <source>
        <dbReference type="ARBA" id="ARBA00001947"/>
    </source>
</evidence>
<keyword evidence="7" id="KW-0479">Metal-binding</keyword>
<proteinExistence type="inferred from homology"/>
<keyword evidence="14 15" id="KW-0472">Membrane</keyword>
<dbReference type="Pfam" id="PF02810">
    <property type="entry name" value="SEC-C"/>
    <property type="match status" value="1"/>
</dbReference>
<dbReference type="EC" id="7.4.2.8" evidence="15"/>
<dbReference type="InterPro" id="IPR044722">
    <property type="entry name" value="SecA_SF2_C"/>
</dbReference>
<dbReference type="Gene3D" id="1.10.3060.10">
    <property type="entry name" value="Helical scaffold and wing domains of SecA"/>
    <property type="match status" value="1"/>
</dbReference>
<dbReference type="Pfam" id="PF07516">
    <property type="entry name" value="SecA_SW"/>
    <property type="match status" value="1"/>
</dbReference>
<comment type="cofactor">
    <cofactor evidence="1">
        <name>Zn(2+)</name>
        <dbReference type="ChEBI" id="CHEBI:29105"/>
    </cofactor>
</comment>
<dbReference type="SUPFAM" id="SSF81886">
    <property type="entry name" value="Helical scaffold and wing domains of SecA"/>
    <property type="match status" value="1"/>
</dbReference>
<dbReference type="Pfam" id="PF21090">
    <property type="entry name" value="P-loop_SecA"/>
    <property type="match status" value="1"/>
</dbReference>
<dbReference type="Pfam" id="PF01043">
    <property type="entry name" value="SecA_PP_bind"/>
    <property type="match status" value="1"/>
</dbReference>
<dbReference type="EMBL" id="PEWV01000032">
    <property type="protein sequence ID" value="PIU41816.1"/>
    <property type="molecule type" value="Genomic_DNA"/>
</dbReference>
<keyword evidence="12 15" id="KW-1278">Translocase</keyword>
<dbReference type="GO" id="GO:0046872">
    <property type="term" value="F:metal ion binding"/>
    <property type="evidence" value="ECO:0007669"/>
    <property type="project" value="UniProtKB-KW"/>
</dbReference>
<keyword evidence="4 15" id="KW-0813">Transport</keyword>
<keyword evidence="11 15" id="KW-0653">Protein transport</keyword>
<dbReference type="PRINTS" id="PR00906">
    <property type="entry name" value="SECA"/>
</dbReference>
<evidence type="ECO:0000256" key="10">
    <source>
        <dbReference type="ARBA" id="ARBA00022840"/>
    </source>
</evidence>
<feature type="binding site" evidence="15">
    <location>
        <position position="129"/>
    </location>
    <ligand>
        <name>ATP</name>
        <dbReference type="ChEBI" id="CHEBI:30616"/>
    </ligand>
</feature>
<evidence type="ECO:0000256" key="13">
    <source>
        <dbReference type="ARBA" id="ARBA00023010"/>
    </source>
</evidence>
<evidence type="ECO:0000313" key="22">
    <source>
        <dbReference type="Proteomes" id="UP000230052"/>
    </source>
</evidence>
<dbReference type="InterPro" id="IPR014001">
    <property type="entry name" value="Helicase_ATP-bd"/>
</dbReference>
<dbReference type="InterPro" id="IPR027417">
    <property type="entry name" value="P-loop_NTPase"/>
</dbReference>
<evidence type="ECO:0000256" key="17">
    <source>
        <dbReference type="SAM" id="Coils"/>
    </source>
</evidence>
<dbReference type="InterPro" id="IPR011115">
    <property type="entry name" value="SecA_DEAD"/>
</dbReference>
<dbReference type="InterPro" id="IPR020937">
    <property type="entry name" value="SecA_CS"/>
</dbReference>
<name>A0A2J0L3H2_9BACT</name>
<dbReference type="InterPro" id="IPR000185">
    <property type="entry name" value="SecA"/>
</dbReference>
<gene>
    <name evidence="15" type="primary">secA</name>
    <name evidence="21" type="ORF">COS99_03320</name>
</gene>